<name>A0AAV4YG57_CAEEX</name>
<dbReference type="Proteomes" id="UP001054945">
    <property type="component" value="Unassembled WGS sequence"/>
</dbReference>
<reference evidence="1 2" key="1">
    <citation type="submission" date="2021-06" db="EMBL/GenBank/DDBJ databases">
        <title>Caerostris extrusa draft genome.</title>
        <authorList>
            <person name="Kono N."/>
            <person name="Arakawa K."/>
        </authorList>
    </citation>
    <scope>NUCLEOTIDE SEQUENCE [LARGE SCALE GENOMIC DNA]</scope>
</reference>
<comment type="caution">
    <text evidence="1">The sequence shown here is derived from an EMBL/GenBank/DDBJ whole genome shotgun (WGS) entry which is preliminary data.</text>
</comment>
<sequence>LALYCWSETRPQASPLLRFRQSAFLGRYCLCIQLLPWKLELIAGDLGEVLCRTQEGLIRLTFYLPGDITLSLSRHGSIDRFGESEETFSEYKWTVARVITGLSPDENLCRTTSGRCQGTFTSLEIKMLMDNIASREVELKFKMIWFRGSCSMHEACL</sequence>
<evidence type="ECO:0000313" key="2">
    <source>
        <dbReference type="Proteomes" id="UP001054945"/>
    </source>
</evidence>
<dbReference type="AlphaFoldDB" id="A0AAV4YG57"/>
<protein>
    <submittedName>
        <fullName evidence="1">Uncharacterized protein</fullName>
    </submittedName>
</protein>
<gene>
    <name evidence="1" type="ORF">CEXT_651891</name>
</gene>
<organism evidence="1 2">
    <name type="scientific">Caerostris extrusa</name>
    <name type="common">Bark spider</name>
    <name type="synonym">Caerostris bankana</name>
    <dbReference type="NCBI Taxonomy" id="172846"/>
    <lineage>
        <taxon>Eukaryota</taxon>
        <taxon>Metazoa</taxon>
        <taxon>Ecdysozoa</taxon>
        <taxon>Arthropoda</taxon>
        <taxon>Chelicerata</taxon>
        <taxon>Arachnida</taxon>
        <taxon>Araneae</taxon>
        <taxon>Araneomorphae</taxon>
        <taxon>Entelegynae</taxon>
        <taxon>Araneoidea</taxon>
        <taxon>Araneidae</taxon>
        <taxon>Caerostris</taxon>
    </lineage>
</organism>
<accession>A0AAV4YG57</accession>
<dbReference type="EMBL" id="BPLR01019254">
    <property type="protein sequence ID" value="GIZ05264.1"/>
    <property type="molecule type" value="Genomic_DNA"/>
</dbReference>
<feature type="non-terminal residue" evidence="1">
    <location>
        <position position="1"/>
    </location>
</feature>
<keyword evidence="2" id="KW-1185">Reference proteome</keyword>
<proteinExistence type="predicted"/>
<evidence type="ECO:0000313" key="1">
    <source>
        <dbReference type="EMBL" id="GIZ05264.1"/>
    </source>
</evidence>